<feature type="transmembrane region" description="Helical" evidence="6">
    <location>
        <begin position="111"/>
        <end position="134"/>
    </location>
</feature>
<feature type="domain" description="Major facilitator superfamily (MFS) profile" evidence="7">
    <location>
        <begin position="15"/>
        <end position="405"/>
    </location>
</feature>
<reference evidence="9" key="1">
    <citation type="journal article" date="2019" name="Int. J. Syst. Evol. Microbiol.">
        <title>The Global Catalogue of Microorganisms (GCM) 10K type strain sequencing project: providing services to taxonomists for standard genome sequencing and annotation.</title>
        <authorList>
            <consortium name="The Broad Institute Genomics Platform"/>
            <consortium name="The Broad Institute Genome Sequencing Center for Infectious Disease"/>
            <person name="Wu L."/>
            <person name="Ma J."/>
        </authorList>
    </citation>
    <scope>NUCLEOTIDE SEQUENCE [LARGE SCALE GENOMIC DNA]</scope>
    <source>
        <strain evidence="9">JCM 18015</strain>
    </source>
</reference>
<organism evidence="8 9">
    <name type="scientific">[Roseibacterium] beibuensis</name>
    <dbReference type="NCBI Taxonomy" id="1193142"/>
    <lineage>
        <taxon>Bacteria</taxon>
        <taxon>Pseudomonadati</taxon>
        <taxon>Pseudomonadota</taxon>
        <taxon>Alphaproteobacteria</taxon>
        <taxon>Rhodobacterales</taxon>
        <taxon>Roseobacteraceae</taxon>
        <taxon>Roseicyclus</taxon>
    </lineage>
</organism>
<evidence type="ECO:0000256" key="6">
    <source>
        <dbReference type="SAM" id="Phobius"/>
    </source>
</evidence>
<dbReference type="PANTHER" id="PTHR43124">
    <property type="entry name" value="PURINE EFFLUX PUMP PBUE"/>
    <property type="match status" value="1"/>
</dbReference>
<dbReference type="InterPro" id="IPR011701">
    <property type="entry name" value="MFS"/>
</dbReference>
<evidence type="ECO:0000256" key="1">
    <source>
        <dbReference type="ARBA" id="ARBA00004651"/>
    </source>
</evidence>
<accession>A0ABP9LFM6</accession>
<protein>
    <submittedName>
        <fullName evidence="8">MFS transporter</fullName>
    </submittedName>
</protein>
<feature type="transmembrane region" description="Helical" evidence="6">
    <location>
        <begin position="146"/>
        <end position="166"/>
    </location>
</feature>
<evidence type="ECO:0000256" key="3">
    <source>
        <dbReference type="ARBA" id="ARBA00022692"/>
    </source>
</evidence>
<keyword evidence="9" id="KW-1185">Reference proteome</keyword>
<dbReference type="InterPro" id="IPR050189">
    <property type="entry name" value="MFS_Efflux_Transporters"/>
</dbReference>
<keyword evidence="5 6" id="KW-0472">Membrane</keyword>
<gene>
    <name evidence="8" type="ORF">GCM10023209_23100</name>
</gene>
<keyword evidence="4 6" id="KW-1133">Transmembrane helix</keyword>
<dbReference type="SUPFAM" id="SSF103473">
    <property type="entry name" value="MFS general substrate transporter"/>
    <property type="match status" value="1"/>
</dbReference>
<feature type="transmembrane region" description="Helical" evidence="6">
    <location>
        <begin position="382"/>
        <end position="400"/>
    </location>
</feature>
<dbReference type="Pfam" id="PF07690">
    <property type="entry name" value="MFS_1"/>
    <property type="match status" value="1"/>
</dbReference>
<name>A0ABP9LFM6_9RHOB</name>
<evidence type="ECO:0000313" key="9">
    <source>
        <dbReference type="Proteomes" id="UP001499910"/>
    </source>
</evidence>
<evidence type="ECO:0000256" key="5">
    <source>
        <dbReference type="ARBA" id="ARBA00023136"/>
    </source>
</evidence>
<dbReference type="Proteomes" id="UP001499910">
    <property type="component" value="Unassembled WGS sequence"/>
</dbReference>
<evidence type="ECO:0000259" key="7">
    <source>
        <dbReference type="PROSITE" id="PS50850"/>
    </source>
</evidence>
<feature type="transmembrane region" description="Helical" evidence="6">
    <location>
        <begin position="347"/>
        <end position="370"/>
    </location>
</feature>
<feature type="transmembrane region" description="Helical" evidence="6">
    <location>
        <begin position="223"/>
        <end position="244"/>
    </location>
</feature>
<feature type="transmembrane region" description="Helical" evidence="6">
    <location>
        <begin position="53"/>
        <end position="70"/>
    </location>
</feature>
<feature type="transmembrane region" description="Helical" evidence="6">
    <location>
        <begin position="82"/>
        <end position="105"/>
    </location>
</feature>
<feature type="transmembrane region" description="Helical" evidence="6">
    <location>
        <begin position="172"/>
        <end position="192"/>
    </location>
</feature>
<feature type="transmembrane region" description="Helical" evidence="6">
    <location>
        <begin position="289"/>
        <end position="306"/>
    </location>
</feature>
<dbReference type="EMBL" id="BAABHW010000003">
    <property type="protein sequence ID" value="GAA5075285.1"/>
    <property type="molecule type" value="Genomic_DNA"/>
</dbReference>
<keyword evidence="3 6" id="KW-0812">Transmembrane</keyword>
<evidence type="ECO:0000313" key="8">
    <source>
        <dbReference type="EMBL" id="GAA5075285.1"/>
    </source>
</evidence>
<dbReference type="InterPro" id="IPR036259">
    <property type="entry name" value="MFS_trans_sf"/>
</dbReference>
<sequence length="409" mass="43545">MAKHMRAFLFENRRWLATGVLLTFGSSFGQTWFISLFAGGIRDAYGLSDGGWGGIYTLATLSSAALLLSRGGLADTMPLSRLVTLISGLFALACLGMALGQSVWVLGVSVFLLRFCGQGMFTHMGITAMGRWFVSTRGKAVSIANLGHPLGEVALPLGVVLCIGWIGWRATWGVTALVILVIMLPLLLWLLARDRAPTGQVSFTGSPGLGARHWRRAEVLRHWLFWALIPMILTPGFIGTVVFFHQAHVAEVKGWSLISMAPAYPAYAGATVVMSLVAGWAADRFGPERLLPVLLIPMGVAMFLIGPATTPILWVVALGILGITQGMSGALWGAFLPAAYGTDNLGAVRATVTAVMVLSTAIGPGITGVLIDRGVTFPEQGVAMGLWCLGLSVAMVPVLLRYRREGRPG</sequence>
<dbReference type="PANTHER" id="PTHR43124:SF3">
    <property type="entry name" value="CHLORAMPHENICOL EFFLUX PUMP RV0191"/>
    <property type="match status" value="1"/>
</dbReference>
<proteinExistence type="predicted"/>
<dbReference type="PROSITE" id="PS50850">
    <property type="entry name" value="MFS"/>
    <property type="match status" value="1"/>
</dbReference>
<evidence type="ECO:0000256" key="2">
    <source>
        <dbReference type="ARBA" id="ARBA00022475"/>
    </source>
</evidence>
<evidence type="ECO:0000256" key="4">
    <source>
        <dbReference type="ARBA" id="ARBA00022989"/>
    </source>
</evidence>
<feature type="transmembrane region" description="Helical" evidence="6">
    <location>
        <begin position="264"/>
        <end position="282"/>
    </location>
</feature>
<dbReference type="Gene3D" id="1.20.1250.20">
    <property type="entry name" value="MFS general substrate transporter like domains"/>
    <property type="match status" value="2"/>
</dbReference>
<dbReference type="InterPro" id="IPR020846">
    <property type="entry name" value="MFS_dom"/>
</dbReference>
<keyword evidence="2" id="KW-1003">Cell membrane</keyword>
<feature type="transmembrane region" description="Helical" evidence="6">
    <location>
        <begin position="312"/>
        <end position="335"/>
    </location>
</feature>
<comment type="subcellular location">
    <subcellularLocation>
        <location evidence="1">Cell membrane</location>
        <topology evidence="1">Multi-pass membrane protein</topology>
    </subcellularLocation>
</comment>
<comment type="caution">
    <text evidence="8">The sequence shown here is derived from an EMBL/GenBank/DDBJ whole genome shotgun (WGS) entry which is preliminary data.</text>
</comment>